<evidence type="ECO:0000256" key="4">
    <source>
        <dbReference type="ARBA" id="ARBA00022692"/>
    </source>
</evidence>
<keyword evidence="6 7" id="KW-0472">Membrane</keyword>
<feature type="transmembrane region" description="Helical" evidence="7">
    <location>
        <begin position="124"/>
        <end position="142"/>
    </location>
</feature>
<gene>
    <name evidence="7 8" type="primary">lgt</name>
    <name evidence="8" type="ORF">NF867_17200</name>
</gene>
<evidence type="ECO:0000313" key="9">
    <source>
        <dbReference type="Proteomes" id="UP001155182"/>
    </source>
</evidence>
<keyword evidence="5 7" id="KW-1133">Transmembrane helix</keyword>
<feature type="transmembrane region" description="Helical" evidence="7">
    <location>
        <begin position="20"/>
        <end position="38"/>
    </location>
</feature>
<evidence type="ECO:0000313" key="8">
    <source>
        <dbReference type="EMBL" id="MCO4294601.1"/>
    </source>
</evidence>
<feature type="transmembrane region" description="Helical" evidence="7">
    <location>
        <begin position="178"/>
        <end position="196"/>
    </location>
</feature>
<dbReference type="NCBIfam" id="TIGR00544">
    <property type="entry name" value="lgt"/>
    <property type="match status" value="1"/>
</dbReference>
<feature type="transmembrane region" description="Helical" evidence="7">
    <location>
        <begin position="205"/>
        <end position="225"/>
    </location>
</feature>
<comment type="catalytic activity">
    <reaction evidence="7">
        <text>L-cysteinyl-[prolipoprotein] + a 1,2-diacyl-sn-glycero-3-phospho-(1'-sn-glycerol) = an S-1,2-diacyl-sn-glyceryl-L-cysteinyl-[prolipoprotein] + sn-glycerol 1-phosphate + H(+)</text>
        <dbReference type="Rhea" id="RHEA:56712"/>
        <dbReference type="Rhea" id="RHEA-COMP:14679"/>
        <dbReference type="Rhea" id="RHEA-COMP:14680"/>
        <dbReference type="ChEBI" id="CHEBI:15378"/>
        <dbReference type="ChEBI" id="CHEBI:29950"/>
        <dbReference type="ChEBI" id="CHEBI:57685"/>
        <dbReference type="ChEBI" id="CHEBI:64716"/>
        <dbReference type="ChEBI" id="CHEBI:140658"/>
        <dbReference type="EC" id="2.5.1.145"/>
    </reaction>
</comment>
<comment type="similarity">
    <text evidence="1 7">Belongs to the Lgt family.</text>
</comment>
<sequence length="277" mass="31752">MLNYITWDVSREIFSLGPVVLRWYGLLFASGFAIGYFIMRNIFKQEGIKEEVLDKLTMYMVVSTVLGARLGHCLFYEPDYYLTHPLKILMIWEGGLASHGAAVGILFGLYLFSKNVSKLPYLWILDRIVIVVALGGACIRLGNLFNSEIYGKVTDVPWAFRFVVSDGPNALPRHPTQIYEALFCLALFSFLLWYYYKHVTKLKDGIIFSFFLILLFAFRFLVEFLKAEQVDFEKGMTFNMGQWLSVPFVLIGIILLIKQSNTPAQNYLITDQQKPAA</sequence>
<evidence type="ECO:0000256" key="5">
    <source>
        <dbReference type="ARBA" id="ARBA00022989"/>
    </source>
</evidence>
<dbReference type="PANTHER" id="PTHR30589">
    <property type="entry name" value="PROLIPOPROTEIN DIACYLGLYCERYL TRANSFERASE"/>
    <property type="match status" value="1"/>
</dbReference>
<evidence type="ECO:0000256" key="2">
    <source>
        <dbReference type="ARBA" id="ARBA00022475"/>
    </source>
</evidence>
<keyword evidence="2 7" id="KW-1003">Cell membrane</keyword>
<comment type="caution">
    <text evidence="8">The sequence shown here is derived from an EMBL/GenBank/DDBJ whole genome shotgun (WGS) entry which is preliminary data.</text>
</comment>
<dbReference type="RefSeq" id="WP_252589632.1">
    <property type="nucleotide sequence ID" value="NZ_JAMWYS010000058.1"/>
</dbReference>
<proteinExistence type="inferred from homology"/>
<dbReference type="Proteomes" id="UP001155182">
    <property type="component" value="Unassembled WGS sequence"/>
</dbReference>
<dbReference type="EMBL" id="JAMWYS010000058">
    <property type="protein sequence ID" value="MCO4294601.1"/>
    <property type="molecule type" value="Genomic_DNA"/>
</dbReference>
<dbReference type="Pfam" id="PF01790">
    <property type="entry name" value="LGT"/>
    <property type="match status" value="1"/>
</dbReference>
<dbReference type="PANTHER" id="PTHR30589:SF0">
    <property type="entry name" value="PHOSPHATIDYLGLYCEROL--PROLIPOPROTEIN DIACYLGLYCERYL TRANSFERASE"/>
    <property type="match status" value="1"/>
</dbReference>
<comment type="subcellular location">
    <subcellularLocation>
        <location evidence="7">Cell membrane</location>
        <topology evidence="7">Multi-pass membrane protein</topology>
    </subcellularLocation>
</comment>
<evidence type="ECO:0000256" key="3">
    <source>
        <dbReference type="ARBA" id="ARBA00022679"/>
    </source>
</evidence>
<dbReference type="InterPro" id="IPR001640">
    <property type="entry name" value="Lgt"/>
</dbReference>
<evidence type="ECO:0000256" key="1">
    <source>
        <dbReference type="ARBA" id="ARBA00007150"/>
    </source>
</evidence>
<keyword evidence="9" id="KW-1185">Reference proteome</keyword>
<keyword evidence="4 7" id="KW-0812">Transmembrane</keyword>
<organism evidence="8 9">
    <name type="scientific">Solitalea agri</name>
    <dbReference type="NCBI Taxonomy" id="2953739"/>
    <lineage>
        <taxon>Bacteria</taxon>
        <taxon>Pseudomonadati</taxon>
        <taxon>Bacteroidota</taxon>
        <taxon>Sphingobacteriia</taxon>
        <taxon>Sphingobacteriales</taxon>
        <taxon>Sphingobacteriaceae</taxon>
        <taxon>Solitalea</taxon>
    </lineage>
</organism>
<dbReference type="HAMAP" id="MF_01147">
    <property type="entry name" value="Lgt"/>
    <property type="match status" value="1"/>
</dbReference>
<name>A0A9X2F938_9SPHI</name>
<protein>
    <recommendedName>
        <fullName evidence="7">Phosphatidylglycerol--prolipoprotein diacylglyceryl transferase</fullName>
        <ecNumber evidence="7">2.5.1.145</ecNumber>
    </recommendedName>
</protein>
<keyword evidence="3 7" id="KW-0808">Transferase</keyword>
<dbReference type="GO" id="GO:0005886">
    <property type="term" value="C:plasma membrane"/>
    <property type="evidence" value="ECO:0007669"/>
    <property type="project" value="UniProtKB-SubCell"/>
</dbReference>
<accession>A0A9X2F938</accession>
<comment type="pathway">
    <text evidence="7">Protein modification; lipoprotein biosynthesis (diacylglyceryl transfer).</text>
</comment>
<dbReference type="AlphaFoldDB" id="A0A9X2F938"/>
<feature type="binding site" evidence="7">
    <location>
        <position position="140"/>
    </location>
    <ligand>
        <name>a 1,2-diacyl-sn-glycero-3-phospho-(1'-sn-glycerol)</name>
        <dbReference type="ChEBI" id="CHEBI:64716"/>
    </ligand>
</feature>
<dbReference type="GO" id="GO:0042158">
    <property type="term" value="P:lipoprotein biosynthetic process"/>
    <property type="evidence" value="ECO:0007669"/>
    <property type="project" value="UniProtKB-UniRule"/>
</dbReference>
<reference evidence="8" key="1">
    <citation type="submission" date="2022-06" db="EMBL/GenBank/DDBJ databases">
        <title>Solitalea sp. MAHUQ-68 isolated from rhizospheric soil.</title>
        <authorList>
            <person name="Huq M.A."/>
        </authorList>
    </citation>
    <scope>NUCLEOTIDE SEQUENCE</scope>
    <source>
        <strain evidence="8">MAHUQ-68</strain>
    </source>
</reference>
<feature type="transmembrane region" description="Helical" evidence="7">
    <location>
        <begin position="89"/>
        <end position="112"/>
    </location>
</feature>
<feature type="transmembrane region" description="Helical" evidence="7">
    <location>
        <begin position="240"/>
        <end position="257"/>
    </location>
</feature>
<dbReference type="EC" id="2.5.1.145" evidence="7"/>
<evidence type="ECO:0000256" key="7">
    <source>
        <dbReference type="HAMAP-Rule" id="MF_01147"/>
    </source>
</evidence>
<evidence type="ECO:0000256" key="6">
    <source>
        <dbReference type="ARBA" id="ARBA00023136"/>
    </source>
</evidence>
<comment type="function">
    <text evidence="7">Catalyzes the transfer of the diacylglyceryl group from phosphatidylglycerol to the sulfhydryl group of the N-terminal cysteine of a prolipoprotein, the first step in the formation of mature lipoproteins.</text>
</comment>
<dbReference type="GO" id="GO:0008961">
    <property type="term" value="F:phosphatidylglycerol-prolipoprotein diacylglyceryl transferase activity"/>
    <property type="evidence" value="ECO:0007669"/>
    <property type="project" value="UniProtKB-UniRule"/>
</dbReference>